<name>A0ABR4ZNQ8_9FLAO</name>
<keyword evidence="2" id="KW-1185">Reference proteome</keyword>
<organism evidence="1 2">
    <name type="scientific">Kaistella solincola</name>
    <dbReference type="NCBI Taxonomy" id="510955"/>
    <lineage>
        <taxon>Bacteria</taxon>
        <taxon>Pseudomonadati</taxon>
        <taxon>Bacteroidota</taxon>
        <taxon>Flavobacteriia</taxon>
        <taxon>Flavobacteriales</taxon>
        <taxon>Weeksellaceae</taxon>
        <taxon>Chryseobacterium group</taxon>
        <taxon>Kaistella</taxon>
    </lineage>
</organism>
<proteinExistence type="predicted"/>
<accession>A0ABR4ZNQ8</accession>
<evidence type="ECO:0000313" key="2">
    <source>
        <dbReference type="Proteomes" id="UP000031275"/>
    </source>
</evidence>
<dbReference type="Proteomes" id="UP000031275">
    <property type="component" value="Unassembled WGS sequence"/>
</dbReference>
<comment type="caution">
    <text evidence="1">The sequence shown here is derived from an EMBL/GenBank/DDBJ whole genome shotgun (WGS) entry which is preliminary data.</text>
</comment>
<dbReference type="EMBL" id="JSYK01000003">
    <property type="protein sequence ID" value="KIA82951.1"/>
    <property type="molecule type" value="Genomic_DNA"/>
</dbReference>
<gene>
    <name evidence="1" type="ORF">OA84_05135</name>
</gene>
<protein>
    <submittedName>
        <fullName evidence="1">Uncharacterized protein</fullName>
    </submittedName>
</protein>
<evidence type="ECO:0000313" key="1">
    <source>
        <dbReference type="EMBL" id="KIA82951.1"/>
    </source>
</evidence>
<reference evidence="1 2" key="1">
    <citation type="submission" date="2014-10" db="EMBL/GenBank/DDBJ databases">
        <title>Kaistella solincola genome.</title>
        <authorList>
            <person name="Newman J.D."/>
        </authorList>
    </citation>
    <scope>NUCLEOTIDE SEQUENCE [LARGE SCALE GENOMIC DNA]</scope>
    <source>
        <strain evidence="1 2">DSM 22468</strain>
    </source>
</reference>
<sequence length="61" mass="6965">MVIFRSKTVFASPEDFNPLSAISRRGGDAAAIGARRKIYRSFGIFFDFNQNQNSPLKRHIF</sequence>